<sequence length="73" mass="8274">MSQMELPSEILNMSAVDRLQLIGRIWDSINDDGPPPISDSQREILDKRLAAFEADPNKGESWDQVRSELFGDE</sequence>
<proteinExistence type="predicted"/>
<organism evidence="1 2">
    <name type="scientific">Novipirellula aureliae</name>
    <dbReference type="NCBI Taxonomy" id="2527966"/>
    <lineage>
        <taxon>Bacteria</taxon>
        <taxon>Pseudomonadati</taxon>
        <taxon>Planctomycetota</taxon>
        <taxon>Planctomycetia</taxon>
        <taxon>Pirellulales</taxon>
        <taxon>Pirellulaceae</taxon>
        <taxon>Novipirellula</taxon>
    </lineage>
</organism>
<dbReference type="Pfam" id="PF09720">
    <property type="entry name" value="Unstab_antitox"/>
    <property type="match status" value="1"/>
</dbReference>
<dbReference type="NCBIfam" id="TIGR02574">
    <property type="entry name" value="stabl_TIGR02574"/>
    <property type="match status" value="1"/>
</dbReference>
<accession>A0A5C6DR42</accession>
<reference evidence="1 2" key="1">
    <citation type="submission" date="2019-02" db="EMBL/GenBank/DDBJ databases">
        <title>Deep-cultivation of Planctomycetes and their phenomic and genomic characterization uncovers novel biology.</title>
        <authorList>
            <person name="Wiegand S."/>
            <person name="Jogler M."/>
            <person name="Boedeker C."/>
            <person name="Pinto D."/>
            <person name="Vollmers J."/>
            <person name="Rivas-Marin E."/>
            <person name="Kohn T."/>
            <person name="Peeters S.H."/>
            <person name="Heuer A."/>
            <person name="Rast P."/>
            <person name="Oberbeckmann S."/>
            <person name="Bunk B."/>
            <person name="Jeske O."/>
            <person name="Meyerdierks A."/>
            <person name="Storesund J.E."/>
            <person name="Kallscheuer N."/>
            <person name="Luecker S."/>
            <person name="Lage O.M."/>
            <person name="Pohl T."/>
            <person name="Merkel B.J."/>
            <person name="Hornburger P."/>
            <person name="Mueller R.-W."/>
            <person name="Bruemmer F."/>
            <person name="Labrenz M."/>
            <person name="Spormann A.M."/>
            <person name="Op Den Camp H."/>
            <person name="Overmann J."/>
            <person name="Amann R."/>
            <person name="Jetten M.S.M."/>
            <person name="Mascher T."/>
            <person name="Medema M.H."/>
            <person name="Devos D.P."/>
            <person name="Kaster A.-K."/>
            <person name="Ovreas L."/>
            <person name="Rohde M."/>
            <person name="Galperin M.Y."/>
            <person name="Jogler C."/>
        </authorList>
    </citation>
    <scope>NUCLEOTIDE SEQUENCE [LARGE SCALE GENOMIC DNA]</scope>
    <source>
        <strain evidence="1 2">Q31b</strain>
    </source>
</reference>
<comment type="caution">
    <text evidence="1">The sequence shown here is derived from an EMBL/GenBank/DDBJ whole genome shotgun (WGS) entry which is preliminary data.</text>
</comment>
<keyword evidence="2" id="KW-1185">Reference proteome</keyword>
<dbReference type="Proteomes" id="UP000315471">
    <property type="component" value="Unassembled WGS sequence"/>
</dbReference>
<gene>
    <name evidence="1" type="ORF">Q31b_37320</name>
</gene>
<protein>
    <submittedName>
        <fullName evidence="1">Putative addiction module component</fullName>
    </submittedName>
</protein>
<dbReference type="AlphaFoldDB" id="A0A5C6DR42"/>
<evidence type="ECO:0000313" key="1">
    <source>
        <dbReference type="EMBL" id="TWU38654.1"/>
    </source>
</evidence>
<name>A0A5C6DR42_9BACT</name>
<dbReference type="EMBL" id="SJPY01000006">
    <property type="protein sequence ID" value="TWU38654.1"/>
    <property type="molecule type" value="Genomic_DNA"/>
</dbReference>
<evidence type="ECO:0000313" key="2">
    <source>
        <dbReference type="Proteomes" id="UP000315471"/>
    </source>
</evidence>
<dbReference type="InterPro" id="IPR013406">
    <property type="entry name" value="CHP02574_addiction_mod"/>
</dbReference>